<evidence type="ECO:0000313" key="4">
    <source>
        <dbReference type="Proteomes" id="UP000247005"/>
    </source>
</evidence>
<reference evidence="3 4" key="1">
    <citation type="submission" date="2018-01" db="EMBL/GenBank/DDBJ databases">
        <title>Superficieibacter electus gen. nov., sp. nov., an extended-spectrum beta-lactamase possessing member of the Enterobacteriaceae family, isolated from intensive care unit surfaces.</title>
        <authorList>
            <person name="Potter R.F."/>
            <person name="D'Souza A.W."/>
        </authorList>
    </citation>
    <scope>NUCLEOTIDE SEQUENCE [LARGE SCALE GENOMIC DNA]</scope>
    <source>
        <strain evidence="2 4">BP-1</strain>
        <strain evidence="1 3">BP-2</strain>
    </source>
</reference>
<evidence type="ECO:0000313" key="3">
    <source>
        <dbReference type="Proteomes" id="UP000237073"/>
    </source>
</evidence>
<dbReference type="AlphaFoldDB" id="A0A2P5GNP1"/>
<dbReference type="Pfam" id="PF18944">
    <property type="entry name" value="DUF5691"/>
    <property type="match status" value="2"/>
</dbReference>
<comment type="caution">
    <text evidence="2">The sequence shown here is derived from an EMBL/GenBank/DDBJ whole genome shotgun (WGS) entry which is preliminary data.</text>
</comment>
<accession>A0A2P5GNP1</accession>
<organism evidence="2 4">
    <name type="scientific">Superficieibacter electus</name>
    <dbReference type="NCBI Taxonomy" id="2022662"/>
    <lineage>
        <taxon>Bacteria</taxon>
        <taxon>Pseudomonadati</taxon>
        <taxon>Pseudomonadota</taxon>
        <taxon>Gammaproteobacteria</taxon>
        <taxon>Enterobacterales</taxon>
        <taxon>Enterobacteriaceae</taxon>
        <taxon>Superficieibacter</taxon>
    </lineage>
</organism>
<evidence type="ECO:0000313" key="1">
    <source>
        <dbReference type="EMBL" id="POP43987.1"/>
    </source>
</evidence>
<evidence type="ECO:0000313" key="2">
    <source>
        <dbReference type="EMBL" id="POP48159.1"/>
    </source>
</evidence>
<keyword evidence="3" id="KW-1185">Reference proteome</keyword>
<dbReference type="RefSeq" id="WP_103676591.1">
    <property type="nucleotide sequence ID" value="NZ_PQGD01000011.1"/>
</dbReference>
<dbReference type="InterPro" id="IPR043746">
    <property type="entry name" value="DUF5691"/>
</dbReference>
<dbReference type="Proteomes" id="UP000237073">
    <property type="component" value="Unassembled WGS sequence"/>
</dbReference>
<protein>
    <submittedName>
        <fullName evidence="2">Uncharacterized protein</fullName>
    </submittedName>
</protein>
<name>A0A2P5GNP1_9ENTR</name>
<dbReference type="EMBL" id="PQGE01000011">
    <property type="protein sequence ID" value="POP43987.1"/>
    <property type="molecule type" value="Genomic_DNA"/>
</dbReference>
<dbReference type="OrthoDB" id="262508at2"/>
<dbReference type="EMBL" id="PQGD01000011">
    <property type="protein sequence ID" value="POP48159.1"/>
    <property type="molecule type" value="Genomic_DNA"/>
</dbReference>
<dbReference type="Proteomes" id="UP000247005">
    <property type="component" value="Unassembled WGS sequence"/>
</dbReference>
<gene>
    <name evidence="2" type="ORF">CHU32_15100</name>
    <name evidence="1" type="ORF">CHU33_13410</name>
</gene>
<proteinExistence type="predicted"/>
<sequence>MTLLNTLANQVIGGTEKRVPQIPVMDNAIGHLLSELTEQATPEQNVLRAAGILSLCEHAGWQPAQRENLTLTPAPAETREVIDDRGTLQTLLNDAPQRLRYQALTQVATSGMRPAPRLLPALLELGRKEKLLSPAVKAVLGERGRWLANLNPQWDWVCAIPDENTAAEARERLTQDRSDLHARERAALLDVLAQDLSSADEPLLDAFLCDRSKEVRLAAAEMLSTLPDSAYVARMTSRVSALLHEKEETSLLLRLKKRLSGERVPEYQLDAPEQFADEWKQDALEEKKGAGERLGQRAWWLYQLIRAVPLRWWQQQLQATPAELLAWAANTDWQAVLLRAWLAATLRERNSEWAEAFVSLIPEGHINTNLADVYIDLFELLALMPLAQRQERIFHQLVAFDVNKQKSIRLGNLCSQLERTLPLEASPFDPQLAAQVVTTLHQWVQQKHAVYDYELRHAIGDIACLLPADMLDDVINHWPRDASQEPCCEEVLHRLSIVVAWRKNLQTLFSRENAL</sequence>